<dbReference type="EMBL" id="JBAMMX010000008">
    <property type="protein sequence ID" value="KAK6935043.1"/>
    <property type="molecule type" value="Genomic_DNA"/>
</dbReference>
<dbReference type="AlphaFoldDB" id="A0AAN8ZIA5"/>
<reference evidence="2 3" key="1">
    <citation type="submission" date="2023-12" db="EMBL/GenBank/DDBJ databases">
        <title>A high-quality genome assembly for Dillenia turbinata (Dilleniales).</title>
        <authorList>
            <person name="Chanderbali A."/>
        </authorList>
    </citation>
    <scope>NUCLEOTIDE SEQUENCE [LARGE SCALE GENOMIC DNA]</scope>
    <source>
        <strain evidence="2">LSX21</strain>
        <tissue evidence="2">Leaf</tissue>
    </source>
</reference>
<comment type="caution">
    <text evidence="2">The sequence shown here is derived from an EMBL/GenBank/DDBJ whole genome shotgun (WGS) entry which is preliminary data.</text>
</comment>
<keyword evidence="3" id="KW-1185">Reference proteome</keyword>
<feature type="compositionally biased region" description="Basic and acidic residues" evidence="1">
    <location>
        <begin position="1"/>
        <end position="21"/>
    </location>
</feature>
<evidence type="ECO:0000313" key="3">
    <source>
        <dbReference type="Proteomes" id="UP001370490"/>
    </source>
</evidence>
<sequence length="102" mass="11354">MEESEGRSTTEEKKEEKREIGETTTLPYGEPRAKDVYKVTTGQEPPRPPHEPGSIKDAPPKPAKKKPRDQIGDSSDGYMICICQPNTPLFCLLRRAPSVSIT</sequence>
<evidence type="ECO:0000313" key="2">
    <source>
        <dbReference type="EMBL" id="KAK6935043.1"/>
    </source>
</evidence>
<gene>
    <name evidence="2" type="ORF">RJ641_035198</name>
</gene>
<proteinExistence type="predicted"/>
<name>A0AAN8ZIA5_9MAGN</name>
<evidence type="ECO:0000256" key="1">
    <source>
        <dbReference type="SAM" id="MobiDB-lite"/>
    </source>
</evidence>
<accession>A0AAN8ZIA5</accession>
<organism evidence="2 3">
    <name type="scientific">Dillenia turbinata</name>
    <dbReference type="NCBI Taxonomy" id="194707"/>
    <lineage>
        <taxon>Eukaryota</taxon>
        <taxon>Viridiplantae</taxon>
        <taxon>Streptophyta</taxon>
        <taxon>Embryophyta</taxon>
        <taxon>Tracheophyta</taxon>
        <taxon>Spermatophyta</taxon>
        <taxon>Magnoliopsida</taxon>
        <taxon>eudicotyledons</taxon>
        <taxon>Gunneridae</taxon>
        <taxon>Pentapetalae</taxon>
        <taxon>Dilleniales</taxon>
        <taxon>Dilleniaceae</taxon>
        <taxon>Dillenia</taxon>
    </lineage>
</organism>
<protein>
    <submittedName>
        <fullName evidence="2">Uncharacterized protein</fullName>
    </submittedName>
</protein>
<dbReference type="Proteomes" id="UP001370490">
    <property type="component" value="Unassembled WGS sequence"/>
</dbReference>
<feature type="region of interest" description="Disordered" evidence="1">
    <location>
        <begin position="1"/>
        <end position="77"/>
    </location>
</feature>